<dbReference type="GO" id="GO:0016787">
    <property type="term" value="F:hydrolase activity"/>
    <property type="evidence" value="ECO:0007669"/>
    <property type="project" value="InterPro"/>
</dbReference>
<feature type="chain" id="PRO_5008088969" description="3-keto-alpha-glucoside-1,2-lyase/3-keto-2-hydroxy-glucal hydratase domain-containing protein" evidence="1">
    <location>
        <begin position="23"/>
        <end position="465"/>
    </location>
</feature>
<dbReference type="InterPro" id="IPR010496">
    <property type="entry name" value="AL/BT2_dom"/>
</dbReference>
<sequence>MRALSLPWLLSAFALAPLALQAGPWEPLFNGRDLSGWKQVAGNATYEVAAGCIVGTTVNNSPNSFLATERPYGDFILEMEVMQDAEQAKNGGVQFRSELRPAQNGKPPLVFGYQFEIDPAPRAWTGGIYDEARRGWLYTGDMNPRGATLYRTGQWNRLRIEAIGSSLRTWVNGVPVASVADSLTPAGFIALQVHSVSKTDPAAAGRKTRWRDIRIQTRDLVPTPDDASVFQRNLLPNDLSPAERAAGWRLLWDGSTTAGWRGARKTTFPAAGWKIENGELIVNESGGAESKNGGDIVTEAEFSAFELQLEFKFTPGANSGVKYFVVEKLDSIGGGGSAIGLEYQILDDKKHPDAKLGRDGNRCLAGLYDLIAPDTLRVKGLGVIPKPGEWQHARIVVRPDGHVEHWLNGVRTVAYERGSAEFNALVAISKYKKTPGFGLAPKGPILLQDHGNQVRFRSIKIRELK</sequence>
<gene>
    <name evidence="3" type="ORF">AW736_13085</name>
</gene>
<feature type="domain" description="3-keto-alpha-glucoside-1,2-lyase/3-keto-2-hydroxy-glucal hydratase" evidence="2">
    <location>
        <begin position="25"/>
        <end position="216"/>
    </location>
</feature>
<dbReference type="Pfam" id="PF06439">
    <property type="entry name" value="3keto-disac_hyd"/>
    <property type="match status" value="2"/>
</dbReference>
<protein>
    <recommendedName>
        <fullName evidence="2">3-keto-alpha-glucoside-1,2-lyase/3-keto-2-hydroxy-glucal hydratase domain-containing protein</fullName>
    </recommendedName>
</protein>
<dbReference type="Proteomes" id="UP000078486">
    <property type="component" value="Unassembled WGS sequence"/>
</dbReference>
<feature type="signal peptide" evidence="1">
    <location>
        <begin position="1"/>
        <end position="22"/>
    </location>
</feature>
<keyword evidence="4" id="KW-1185">Reference proteome</keyword>
<accession>A0A178IJI4</accession>
<dbReference type="Gene3D" id="2.60.120.560">
    <property type="entry name" value="Exo-inulinase, domain 1"/>
    <property type="match status" value="2"/>
</dbReference>
<proteinExistence type="predicted"/>
<evidence type="ECO:0000313" key="3">
    <source>
        <dbReference type="EMBL" id="OAM89447.1"/>
    </source>
</evidence>
<evidence type="ECO:0000259" key="2">
    <source>
        <dbReference type="Pfam" id="PF06439"/>
    </source>
</evidence>
<reference evidence="3 4" key="1">
    <citation type="submission" date="2016-01" db="EMBL/GenBank/DDBJ databases">
        <title>High potential of lignocellulose degradation of a new Verrucomicrobia species.</title>
        <authorList>
            <person name="Wang Y."/>
            <person name="Shi Y."/>
            <person name="Qiu Z."/>
            <person name="Liu S."/>
            <person name="Yang H."/>
        </authorList>
    </citation>
    <scope>NUCLEOTIDE SEQUENCE [LARGE SCALE GENOMIC DNA]</scope>
    <source>
        <strain evidence="3 4">TSB47</strain>
    </source>
</reference>
<dbReference type="AlphaFoldDB" id="A0A178IJI4"/>
<comment type="caution">
    <text evidence="3">The sequence shown here is derived from an EMBL/GenBank/DDBJ whole genome shotgun (WGS) entry which is preliminary data.</text>
</comment>
<dbReference type="EMBL" id="LRRQ01000095">
    <property type="protein sequence ID" value="OAM89447.1"/>
    <property type="molecule type" value="Genomic_DNA"/>
</dbReference>
<dbReference type="STRING" id="1184151.AW736_13085"/>
<name>A0A178IJI4_9BACT</name>
<feature type="domain" description="3-keto-alpha-glucoside-1,2-lyase/3-keto-2-hydroxy-glucal hydratase" evidence="2">
    <location>
        <begin position="247"/>
        <end position="462"/>
    </location>
</feature>
<organism evidence="3 4">
    <name type="scientific">Termitidicoccus mucosus</name>
    <dbReference type="NCBI Taxonomy" id="1184151"/>
    <lineage>
        <taxon>Bacteria</taxon>
        <taxon>Pseudomonadati</taxon>
        <taxon>Verrucomicrobiota</taxon>
        <taxon>Opitutia</taxon>
        <taxon>Opitutales</taxon>
        <taxon>Opitutaceae</taxon>
        <taxon>Termitidicoccus</taxon>
    </lineage>
</organism>
<keyword evidence="1" id="KW-0732">Signal</keyword>
<evidence type="ECO:0000313" key="4">
    <source>
        <dbReference type="Proteomes" id="UP000078486"/>
    </source>
</evidence>
<evidence type="ECO:0000256" key="1">
    <source>
        <dbReference type="SAM" id="SignalP"/>
    </source>
</evidence>